<dbReference type="EMBL" id="AFES01000043">
    <property type="protein sequence ID" value="EIA15727.1"/>
    <property type="molecule type" value="Genomic_DNA"/>
</dbReference>
<organism evidence="1 2">
    <name type="scientific">Clostridium perfringens F262</name>
    <dbReference type="NCBI Taxonomy" id="883064"/>
    <lineage>
        <taxon>Bacteria</taxon>
        <taxon>Bacillati</taxon>
        <taxon>Bacillota</taxon>
        <taxon>Clostridia</taxon>
        <taxon>Eubacteriales</taxon>
        <taxon>Clostridiaceae</taxon>
        <taxon>Clostridium</taxon>
    </lineage>
</organism>
<proteinExistence type="predicted"/>
<feature type="non-terminal residue" evidence="1">
    <location>
        <position position="1"/>
    </location>
</feature>
<dbReference type="Proteomes" id="UP000005358">
    <property type="component" value="Unassembled WGS sequence"/>
</dbReference>
<dbReference type="RefSeq" id="WP_003482736.1">
    <property type="nucleotide sequence ID" value="NZ_JH621337.1"/>
</dbReference>
<protein>
    <submittedName>
        <fullName evidence="1">Uncharacterized protein</fullName>
    </submittedName>
</protein>
<evidence type="ECO:0000313" key="1">
    <source>
        <dbReference type="EMBL" id="EIA15727.1"/>
    </source>
</evidence>
<evidence type="ECO:0000313" key="2">
    <source>
        <dbReference type="Proteomes" id="UP000005358"/>
    </source>
</evidence>
<dbReference type="AlphaFoldDB" id="A0AAV3F8H1"/>
<gene>
    <name evidence="1" type="ORF">HA1_15927</name>
</gene>
<reference evidence="1 2" key="1">
    <citation type="journal article" date="2012" name="PLoS ONE">
        <title>Genome Sequencing and Analysis of a Type A Clostridium perfringens Isolate from a Case of Bovine Clostridial Abomasitis.</title>
        <authorList>
            <person name="Nowell V.J."/>
            <person name="Kropinski A.M."/>
            <person name="Songer J.G."/>
            <person name="Macinnes J.I."/>
            <person name="Parreira V.R."/>
            <person name="Prescott J.F."/>
        </authorList>
    </citation>
    <scope>NUCLEOTIDE SEQUENCE [LARGE SCALE GENOMIC DNA]</scope>
    <source>
        <strain evidence="1 2">F262</strain>
    </source>
</reference>
<comment type="caution">
    <text evidence="1">The sequence shown here is derived from an EMBL/GenBank/DDBJ whole genome shotgun (WGS) entry which is preliminary data.</text>
</comment>
<name>A0AAV3F8H1_CLOPF</name>
<feature type="non-terminal residue" evidence="1">
    <location>
        <position position="374"/>
    </location>
</feature>
<sequence>QVKYQIKYIDDATGKELYNTITKIDFANETVTETARDFEGYRLVSEKNQSKTLSKDNDPIIFHYIKDNSLKELKEKKIKEIKEFKNKDYMDESKIKEAIDDINHATSTDQINQIFDEIQKDNTVKYIPTKLRVRYVNAETGKDLISPITTIEWFGSLIENIQPEKIEGFTPAKKSEEILLKSKDINEVVFQYVKPNDNISLKDFMKKKVNLKVPIAYENIDFTNNYKGLKEFAIKQIYQRALYTEVITTKSDMKKLQYELMDMPIESGYVRYCRNVEYTQGKQIDNDRYKFTISFTYNLSIFNANKEDVEKSEEIIDEFVRQNINDSMSDYDKAKKIYDYIINIGSPSVKKNGETIRFTENNRTAYSAATLLIE</sequence>
<accession>A0AAV3F8H1</accession>